<organism evidence="2 3">
    <name type="scientific">Leucothrix pacifica</name>
    <dbReference type="NCBI Taxonomy" id="1247513"/>
    <lineage>
        <taxon>Bacteria</taxon>
        <taxon>Pseudomonadati</taxon>
        <taxon>Pseudomonadota</taxon>
        <taxon>Gammaproteobacteria</taxon>
        <taxon>Thiotrichales</taxon>
        <taxon>Thiotrichaceae</taxon>
        <taxon>Leucothrix</taxon>
    </lineage>
</organism>
<dbReference type="AlphaFoldDB" id="A0A317CPV1"/>
<keyword evidence="3" id="KW-1185">Reference proteome</keyword>
<evidence type="ECO:0000313" key="3">
    <source>
        <dbReference type="Proteomes" id="UP000245539"/>
    </source>
</evidence>
<keyword evidence="2" id="KW-0808">Transferase</keyword>
<dbReference type="EMBL" id="QGKM01000004">
    <property type="protein sequence ID" value="PWR00370.1"/>
    <property type="molecule type" value="Genomic_DNA"/>
</dbReference>
<proteinExistence type="predicted"/>
<dbReference type="InterPro" id="IPR027417">
    <property type="entry name" value="P-loop_NTPase"/>
</dbReference>
<evidence type="ECO:0000313" key="2">
    <source>
        <dbReference type="EMBL" id="PWR00370.1"/>
    </source>
</evidence>
<dbReference type="OrthoDB" id="9810277at2"/>
<dbReference type="Gene3D" id="3.90.1200.10">
    <property type="match status" value="1"/>
</dbReference>
<gene>
    <name evidence="2" type="ORF">DKW60_02105</name>
</gene>
<dbReference type="PANTHER" id="PTHR43883:SF1">
    <property type="entry name" value="GLUCONOKINASE"/>
    <property type="match status" value="1"/>
</dbReference>
<evidence type="ECO:0000259" key="1">
    <source>
        <dbReference type="Pfam" id="PF01636"/>
    </source>
</evidence>
<feature type="domain" description="Aminoglycoside phosphotransferase" evidence="1">
    <location>
        <begin position="154"/>
        <end position="323"/>
    </location>
</feature>
<dbReference type="GO" id="GO:0016740">
    <property type="term" value="F:transferase activity"/>
    <property type="evidence" value="ECO:0007669"/>
    <property type="project" value="UniProtKB-KW"/>
</dbReference>
<name>A0A317CPV1_9GAMM</name>
<dbReference type="PANTHER" id="PTHR43883">
    <property type="entry name" value="SLR0207 PROTEIN"/>
    <property type="match status" value="1"/>
</dbReference>
<dbReference type="Pfam" id="PF13671">
    <property type="entry name" value="AAA_33"/>
    <property type="match status" value="1"/>
</dbReference>
<dbReference type="Gene3D" id="3.40.50.300">
    <property type="entry name" value="P-loop containing nucleotide triphosphate hydrolases"/>
    <property type="match status" value="1"/>
</dbReference>
<dbReference type="InterPro" id="IPR002575">
    <property type="entry name" value="Aminoglycoside_PTrfase"/>
</dbReference>
<sequence length="556" mass="62794">MMGMRLISVNAIKLGISVKCTNESDTGGKMSQTSLITQLMQVLRHAPDTANPDDVTLLETHISWIILTGRIAYKLKKPVNLGFLDFTTLANRKHFCEEELRLNARLAADLYLGVETITGNAQQPVINGEGPVIDYAIRMRQFPQSAQLDKRLEQHLLLPADMEALGAMIARFHQQLPPAEANIDYGSVEQIHSDVGDNLSVIKDYFEATSSDTPDNPSLDDRQTLTAIEDWVKKQNQALDDVFAQRKQRGFIRECHGDLHLRNLIWLDDHPVAFDCLEFDESLRWIDVMCEIAFLVMDLMSRDQDALAYAFLNHYLQQTGDYQGLTVLPYYISYRAMVRAKVDALRHQQSGISPQELAATDTELHAYMNLALRISQPRRARLIITRGMSASGKSTISQVLSAQISAIRIRSDVERKRLYDLEATESAASAPDTGLYSKSISTKTYTTLLALAEHSLAAGFDVIVDAVFMHHTQRRVFQELAEHNNYDYVILEFTASPDTLRQRIVSRVKEASDADLTVLEHQLSQWQPLQTDETKYRIEVDTEQAIDIAAFAQKHL</sequence>
<dbReference type="Pfam" id="PF01636">
    <property type="entry name" value="APH"/>
    <property type="match status" value="1"/>
</dbReference>
<reference evidence="2 3" key="1">
    <citation type="submission" date="2018-05" db="EMBL/GenBank/DDBJ databases">
        <title>Leucothrix arctica sp. nov., isolated from Arctic seawater.</title>
        <authorList>
            <person name="Choi A."/>
            <person name="Baek K."/>
        </authorList>
    </citation>
    <scope>NUCLEOTIDE SEQUENCE [LARGE SCALE GENOMIC DNA]</scope>
    <source>
        <strain evidence="2 3">JCM 18388</strain>
    </source>
</reference>
<dbReference type="SUPFAM" id="SSF56112">
    <property type="entry name" value="Protein kinase-like (PK-like)"/>
    <property type="match status" value="1"/>
</dbReference>
<protein>
    <submittedName>
        <fullName evidence="2">Aminoglycoside phosphotransferase</fullName>
    </submittedName>
</protein>
<accession>A0A317CPV1</accession>
<dbReference type="Proteomes" id="UP000245539">
    <property type="component" value="Unassembled WGS sequence"/>
</dbReference>
<dbReference type="InterPro" id="IPR011009">
    <property type="entry name" value="Kinase-like_dom_sf"/>
</dbReference>
<dbReference type="InterPro" id="IPR052732">
    <property type="entry name" value="Cell-binding_unc_protein"/>
</dbReference>
<comment type="caution">
    <text evidence="2">The sequence shown here is derived from an EMBL/GenBank/DDBJ whole genome shotgun (WGS) entry which is preliminary data.</text>
</comment>
<dbReference type="SUPFAM" id="SSF52540">
    <property type="entry name" value="P-loop containing nucleoside triphosphate hydrolases"/>
    <property type="match status" value="1"/>
</dbReference>